<dbReference type="InterPro" id="IPR007300">
    <property type="entry name" value="CidB/LrgB"/>
</dbReference>
<dbReference type="PANTHER" id="PTHR30249">
    <property type="entry name" value="PUTATIVE SEROTONIN TRANSPORTER"/>
    <property type="match status" value="1"/>
</dbReference>
<evidence type="ECO:0000313" key="7">
    <source>
        <dbReference type="Proteomes" id="UP001597102"/>
    </source>
</evidence>
<dbReference type="Pfam" id="PF04172">
    <property type="entry name" value="LrgB"/>
    <property type="match status" value="1"/>
</dbReference>
<feature type="transmembrane region" description="Helical" evidence="5">
    <location>
        <begin position="12"/>
        <end position="29"/>
    </location>
</feature>
<evidence type="ECO:0000313" key="6">
    <source>
        <dbReference type="EMBL" id="MFD0986870.1"/>
    </source>
</evidence>
<feature type="transmembrane region" description="Helical" evidence="5">
    <location>
        <begin position="67"/>
        <end position="85"/>
    </location>
</feature>
<gene>
    <name evidence="6" type="ORF">ACFQ2F_07135</name>
</gene>
<evidence type="ECO:0000256" key="1">
    <source>
        <dbReference type="ARBA" id="ARBA00004141"/>
    </source>
</evidence>
<evidence type="ECO:0000256" key="4">
    <source>
        <dbReference type="ARBA" id="ARBA00023136"/>
    </source>
</evidence>
<dbReference type="Proteomes" id="UP001597102">
    <property type="component" value="Unassembled WGS sequence"/>
</dbReference>
<feature type="transmembrane region" description="Helical" evidence="5">
    <location>
        <begin position="36"/>
        <end position="55"/>
    </location>
</feature>
<proteinExistence type="predicted"/>
<feature type="transmembrane region" description="Helical" evidence="5">
    <location>
        <begin position="185"/>
        <end position="204"/>
    </location>
</feature>
<evidence type="ECO:0000256" key="3">
    <source>
        <dbReference type="ARBA" id="ARBA00022989"/>
    </source>
</evidence>
<name>A0ABW3JAG5_9HYPH</name>
<comment type="caution">
    <text evidence="6">The sequence shown here is derived from an EMBL/GenBank/DDBJ whole genome shotgun (WGS) entry which is preliminary data.</text>
</comment>
<evidence type="ECO:0000256" key="5">
    <source>
        <dbReference type="SAM" id="Phobius"/>
    </source>
</evidence>
<feature type="transmembrane region" description="Helical" evidence="5">
    <location>
        <begin position="97"/>
        <end position="122"/>
    </location>
</feature>
<organism evidence="6 7">
    <name type="scientific">Methyloligella solikamskensis</name>
    <dbReference type="NCBI Taxonomy" id="1177756"/>
    <lineage>
        <taxon>Bacteria</taxon>
        <taxon>Pseudomonadati</taxon>
        <taxon>Pseudomonadota</taxon>
        <taxon>Alphaproteobacteria</taxon>
        <taxon>Hyphomicrobiales</taxon>
        <taxon>Hyphomicrobiaceae</taxon>
        <taxon>Methyloligella</taxon>
    </lineage>
</organism>
<feature type="transmembrane region" description="Helical" evidence="5">
    <location>
        <begin position="153"/>
        <end position="173"/>
    </location>
</feature>
<keyword evidence="2 5" id="KW-0812">Transmembrane</keyword>
<dbReference type="EMBL" id="JBHTJO010000001">
    <property type="protein sequence ID" value="MFD0986870.1"/>
    <property type="molecule type" value="Genomic_DNA"/>
</dbReference>
<dbReference type="PANTHER" id="PTHR30249:SF16">
    <property type="entry name" value="INNER MEMBRANE PROTEIN"/>
    <property type="match status" value="1"/>
</dbReference>
<dbReference type="RefSeq" id="WP_379087801.1">
    <property type="nucleotide sequence ID" value="NZ_JBHTJO010000001.1"/>
</dbReference>
<comment type="subcellular location">
    <subcellularLocation>
        <location evidence="1">Membrane</location>
        <topology evidence="1">Multi-pass membrane protein</topology>
    </subcellularLocation>
</comment>
<sequence>MNSLWQEPYVQMLFWSALTIAAYWIARRLHARFGQWWLAPIALTPALLLAVALPLHVSYRDYLDSTGWLLAMLGPTTVAFAVPIYEHRALLRRHWPVLMVGMVIGTATALGTAWLFASLLGLDDEMRLSLLPRSISTPFAMQMSENIGGIPNLTAIFVVLTGVFGALVGEILLKWLPLRTSLARGALLGLGAHGAGTAQAYQLGEEEGSVAGLLMILVGLLNVLVAAGLLMVQ</sequence>
<accession>A0ABW3JAG5</accession>
<protein>
    <submittedName>
        <fullName evidence="6">LrgB family protein</fullName>
    </submittedName>
</protein>
<evidence type="ECO:0000256" key="2">
    <source>
        <dbReference type="ARBA" id="ARBA00022692"/>
    </source>
</evidence>
<keyword evidence="3 5" id="KW-1133">Transmembrane helix</keyword>
<reference evidence="7" key="1">
    <citation type="journal article" date="2019" name="Int. J. Syst. Evol. Microbiol.">
        <title>The Global Catalogue of Microorganisms (GCM) 10K type strain sequencing project: providing services to taxonomists for standard genome sequencing and annotation.</title>
        <authorList>
            <consortium name="The Broad Institute Genomics Platform"/>
            <consortium name="The Broad Institute Genome Sequencing Center for Infectious Disease"/>
            <person name="Wu L."/>
            <person name="Ma J."/>
        </authorList>
    </citation>
    <scope>NUCLEOTIDE SEQUENCE [LARGE SCALE GENOMIC DNA]</scope>
    <source>
        <strain evidence="7">CCUG 61697</strain>
    </source>
</reference>
<keyword evidence="4 5" id="KW-0472">Membrane</keyword>
<feature type="transmembrane region" description="Helical" evidence="5">
    <location>
        <begin position="210"/>
        <end position="232"/>
    </location>
</feature>
<keyword evidence="7" id="KW-1185">Reference proteome</keyword>